<evidence type="ECO:0000256" key="5">
    <source>
        <dbReference type="SAM" id="MobiDB-lite"/>
    </source>
</evidence>
<feature type="domain" description="Neurotransmitter-gated ion-channel ligand-binding" evidence="7">
    <location>
        <begin position="48"/>
        <end position="207"/>
    </location>
</feature>
<keyword evidence="3 6" id="KW-1133">Transmembrane helix</keyword>
<evidence type="ECO:0000313" key="9">
    <source>
        <dbReference type="EnsemblMetazoa" id="XP_038058416.1"/>
    </source>
</evidence>
<feature type="transmembrane region" description="Helical" evidence="6">
    <location>
        <begin position="334"/>
        <end position="356"/>
    </location>
</feature>
<dbReference type="InterPro" id="IPR038050">
    <property type="entry name" value="Neuro_actylchol_rec"/>
</dbReference>
<dbReference type="InterPro" id="IPR006201">
    <property type="entry name" value="Neur_channel"/>
</dbReference>
<evidence type="ECO:0000256" key="6">
    <source>
        <dbReference type="SAM" id="Phobius"/>
    </source>
</evidence>
<dbReference type="OrthoDB" id="5975154at2759"/>
<evidence type="ECO:0000256" key="1">
    <source>
        <dbReference type="ARBA" id="ARBA00004141"/>
    </source>
</evidence>
<dbReference type="Gene3D" id="2.70.170.10">
    <property type="entry name" value="Neurotransmitter-gated ion-channel ligand-binding domain"/>
    <property type="match status" value="1"/>
</dbReference>
<dbReference type="InterPro" id="IPR036734">
    <property type="entry name" value="Neur_chan_lig-bd_sf"/>
</dbReference>
<feature type="transmembrane region" description="Helical" evidence="6">
    <location>
        <begin position="301"/>
        <end position="322"/>
    </location>
</feature>
<dbReference type="InterPro" id="IPR036719">
    <property type="entry name" value="Neuro-gated_channel_TM_sf"/>
</dbReference>
<dbReference type="Pfam" id="PF02932">
    <property type="entry name" value="Neur_chan_memb"/>
    <property type="match status" value="1"/>
</dbReference>
<dbReference type="Gene3D" id="1.20.58.390">
    <property type="entry name" value="Neurotransmitter-gated ion-channel transmembrane domain"/>
    <property type="match status" value="1"/>
</dbReference>
<evidence type="ECO:0000313" key="10">
    <source>
        <dbReference type="Proteomes" id="UP000887568"/>
    </source>
</evidence>
<proteinExistence type="predicted"/>
<feature type="transmembrane region" description="Helical" evidence="6">
    <location>
        <begin position="270"/>
        <end position="289"/>
    </location>
</feature>
<dbReference type="GO" id="GO:0005230">
    <property type="term" value="F:extracellular ligand-gated monoatomic ion channel activity"/>
    <property type="evidence" value="ECO:0007669"/>
    <property type="project" value="InterPro"/>
</dbReference>
<name>A0A914A4U9_PATMI</name>
<dbReference type="OMA" id="WHEPRND"/>
<evidence type="ECO:0000256" key="2">
    <source>
        <dbReference type="ARBA" id="ARBA00022692"/>
    </source>
</evidence>
<feature type="domain" description="Neurotransmitter-gated ion-channel transmembrane" evidence="8">
    <location>
        <begin position="248"/>
        <end position="324"/>
    </location>
</feature>
<keyword evidence="2 6" id="KW-0812">Transmembrane</keyword>
<dbReference type="SUPFAM" id="SSF63712">
    <property type="entry name" value="Nicotinic receptor ligand binding domain-like"/>
    <property type="match status" value="1"/>
</dbReference>
<accession>A0A914A4U9</accession>
<keyword evidence="4 6" id="KW-0472">Membrane</keyword>
<feature type="region of interest" description="Disordered" evidence="5">
    <location>
        <begin position="386"/>
        <end position="433"/>
    </location>
</feature>
<dbReference type="GO" id="GO:0016020">
    <property type="term" value="C:membrane"/>
    <property type="evidence" value="ECO:0007669"/>
    <property type="project" value="UniProtKB-SubCell"/>
</dbReference>
<evidence type="ECO:0000256" key="4">
    <source>
        <dbReference type="ARBA" id="ARBA00023136"/>
    </source>
</evidence>
<dbReference type="RefSeq" id="XP_038058416.1">
    <property type="nucleotide sequence ID" value="XM_038202488.1"/>
</dbReference>
<protein>
    <submittedName>
        <fullName evidence="9">Uncharacterized protein</fullName>
    </submittedName>
</protein>
<dbReference type="Proteomes" id="UP000887568">
    <property type="component" value="Unplaced"/>
</dbReference>
<evidence type="ECO:0000259" key="7">
    <source>
        <dbReference type="Pfam" id="PF02931"/>
    </source>
</evidence>
<dbReference type="InterPro" id="IPR006029">
    <property type="entry name" value="Neurotrans-gated_channel_TM"/>
</dbReference>
<sequence>MPDEKENADIRFRDRVLGDLAVFKNKLTEIEANGRTSSTEVWHEPRPDKRKIYARIRCNVISVGEIDTVKQQFDAEIFLGVKYKEPLLKGLTREDVDWEKMWSPRIVFANAEEIQLMECKHRILEHSDEVDGIPDAYVTYRMRATFKTLMNLVDFPSDLQSLTIKLMSDWPESDFEFVKDMHIKDSIRLDMFSGCHEWELCPVVTASPIKGTKLQTGSHRVYPKYHLTMYAKRKSMYYFWNVALVLMLIVCLSFASFAVNADQPEDRLSVTLTLLLTAVAFKYVASQALPPISYLTLLDKYVIFCLVFQCLGVCQNAVVSAFTTPESRALFDAISAYVLVGLLVIVHAVAVIYLLIVKRRSNHVLHQAVKDYEELNARINKTWEARKVQKQKGERKQRGEGESKREKRLKRNKVDATEEYQELPDKASTVSSS</sequence>
<keyword evidence="10" id="KW-1185">Reference proteome</keyword>
<dbReference type="GeneID" id="119729759"/>
<evidence type="ECO:0000256" key="3">
    <source>
        <dbReference type="ARBA" id="ARBA00022989"/>
    </source>
</evidence>
<dbReference type="GO" id="GO:0004888">
    <property type="term" value="F:transmembrane signaling receptor activity"/>
    <property type="evidence" value="ECO:0007669"/>
    <property type="project" value="InterPro"/>
</dbReference>
<evidence type="ECO:0000259" key="8">
    <source>
        <dbReference type="Pfam" id="PF02932"/>
    </source>
</evidence>
<dbReference type="PANTHER" id="PTHR18945">
    <property type="entry name" value="NEUROTRANSMITTER GATED ION CHANNEL"/>
    <property type="match status" value="1"/>
</dbReference>
<reference evidence="9" key="1">
    <citation type="submission" date="2022-11" db="UniProtKB">
        <authorList>
            <consortium name="EnsemblMetazoa"/>
        </authorList>
    </citation>
    <scope>IDENTIFICATION</scope>
</reference>
<comment type="subcellular location">
    <subcellularLocation>
        <location evidence="1">Membrane</location>
        <topology evidence="1">Multi-pass membrane protein</topology>
    </subcellularLocation>
</comment>
<feature type="compositionally biased region" description="Basic and acidic residues" evidence="5">
    <location>
        <begin position="386"/>
        <end position="405"/>
    </location>
</feature>
<feature type="transmembrane region" description="Helical" evidence="6">
    <location>
        <begin position="237"/>
        <end position="258"/>
    </location>
</feature>
<dbReference type="SUPFAM" id="SSF90112">
    <property type="entry name" value="Neurotransmitter-gated ion-channel transmembrane pore"/>
    <property type="match status" value="1"/>
</dbReference>
<dbReference type="AlphaFoldDB" id="A0A914A4U9"/>
<dbReference type="InterPro" id="IPR006202">
    <property type="entry name" value="Neur_chan_lig-bd"/>
</dbReference>
<dbReference type="Pfam" id="PF02931">
    <property type="entry name" value="Neur_chan_LBD"/>
    <property type="match status" value="1"/>
</dbReference>
<dbReference type="EnsemblMetazoa" id="XM_038202488.1">
    <property type="protein sequence ID" value="XP_038058416.1"/>
    <property type="gene ID" value="LOC119729759"/>
</dbReference>
<organism evidence="9 10">
    <name type="scientific">Patiria miniata</name>
    <name type="common">Bat star</name>
    <name type="synonym">Asterina miniata</name>
    <dbReference type="NCBI Taxonomy" id="46514"/>
    <lineage>
        <taxon>Eukaryota</taxon>
        <taxon>Metazoa</taxon>
        <taxon>Echinodermata</taxon>
        <taxon>Eleutherozoa</taxon>
        <taxon>Asterozoa</taxon>
        <taxon>Asteroidea</taxon>
        <taxon>Valvatacea</taxon>
        <taxon>Valvatida</taxon>
        <taxon>Asterinidae</taxon>
        <taxon>Patiria</taxon>
    </lineage>
</organism>
<dbReference type="FunFam" id="2.70.170.10:FF:000053">
    <property type="entry name" value="Predicted protein"/>
    <property type="match status" value="1"/>
</dbReference>
<dbReference type="FunFam" id="1.20.58.390:FF:000100">
    <property type="entry name" value="Predicted protein"/>
    <property type="match status" value="1"/>
</dbReference>